<dbReference type="FunFam" id="3.30.200.20:FF:000097">
    <property type="entry name" value="Probable serine/threonine-protein kinase nek1"/>
    <property type="match status" value="1"/>
</dbReference>
<accession>A0AAR2LCY7</accession>
<dbReference type="EC" id="2.7.11.1" evidence="4"/>
<evidence type="ECO:0000259" key="16">
    <source>
        <dbReference type="PROSITE" id="PS50011"/>
    </source>
</evidence>
<evidence type="ECO:0000256" key="10">
    <source>
        <dbReference type="ARBA" id="ARBA00022737"/>
    </source>
</evidence>
<dbReference type="PRINTS" id="PR00633">
    <property type="entry name" value="RCCNDNSATION"/>
</dbReference>
<dbReference type="PANTHER" id="PTHR44535:SF1">
    <property type="entry name" value="SERINE_THREONINE-PROTEIN KINASE NEK9"/>
    <property type="match status" value="1"/>
</dbReference>
<feature type="repeat" description="RCC1" evidence="15">
    <location>
        <begin position="535"/>
        <end position="587"/>
    </location>
</feature>
<dbReference type="Gene3D" id="3.30.200.20">
    <property type="entry name" value="Phosphorylase Kinase, domain 1"/>
    <property type="match status" value="1"/>
</dbReference>
<sequence length="808" mass="89290">MSLEDYERHYASLSDSGCESVSGAHTSGTFSSEEEKLHYIPIRVLGKGAFGEATLYRRTEDNSLVVWKEIDLNNLSDKKRRDVMNEISILSILQHHNIIAYFNHFLDKNTLLIELEYCNGGNLYDKINQQKGKLFTEEVVIWYLYQIASAVAHIHKAGVLHRDIKTLNIFLTKTNLIKLGDYGLAKKLDSEYSMAETCVGTPYYMSPELCQGVKYNFKSDIWAMGCVIFELLTLTRTFDATNPLNLCVKIVQGNWTMEVNSDVYSPELIKIVYACLDQDPEKRPTADQILDQPIISCCIPHAVCLFFRLSTVSDTPVAVVTTRSREVYFWGGGKFTPQKLDLFKGGNSAQQVCAGETHFAVVTVEKELYTWSVQGGAKMVGQLGHGDQASYRQPRKVERLQGKAIRQVACGADFTACVTDEDQMYMFGSDYYGCIGVENDMGMEVLEPVLLEFFQERPVRQVSCGDNHVVVLTHCGDIYSWGCGEHGEHYVALGCTGHQEIPYTTTLTLVKQLARFKIQIIAPGKTHTAAIDERGRLMTFGCNKYGQLGVKDFKKHQGVQLLLGPFGGKVVTKVSCGDGFTIAATEDNQIFAWGNAGNGRLGMPADRGFGSEVCPALPRPIFGSLHHVPDLSCRGWHTILIMEKVLNSKTIRSNSSGLSIGSIGQGSSSSLDLGIEPGSDSELRDGILGGTVEADMEERGLETPIFSMESKTNESSCPSWLRKELMDAEFIPMPDEGSRDSMSGPLASSFSESATLPYEELQELKAAAAAATSGNGLMVKTVEKYRTLFLLDQGSRTQPQVSKKIYSC</sequence>
<comment type="subcellular location">
    <subcellularLocation>
        <location evidence="2">Cytoplasm</location>
    </subcellularLocation>
</comment>
<dbReference type="InterPro" id="IPR011009">
    <property type="entry name" value="Kinase-like_dom_sf"/>
</dbReference>
<evidence type="ECO:0000313" key="18">
    <source>
        <dbReference type="Proteomes" id="UP001501920"/>
    </source>
</evidence>
<dbReference type="GO" id="GO:0019901">
    <property type="term" value="F:protein kinase binding"/>
    <property type="evidence" value="ECO:0007669"/>
    <property type="project" value="TreeGrafter"/>
</dbReference>
<keyword evidence="5" id="KW-0963">Cytoplasm</keyword>
<evidence type="ECO:0000256" key="2">
    <source>
        <dbReference type="ARBA" id="ARBA00004496"/>
    </source>
</evidence>
<name>A0AAR2LCY7_PYGNA</name>
<dbReference type="GO" id="GO:0005813">
    <property type="term" value="C:centrosome"/>
    <property type="evidence" value="ECO:0007669"/>
    <property type="project" value="TreeGrafter"/>
</dbReference>
<dbReference type="PROSITE" id="PS50012">
    <property type="entry name" value="RCC1_3"/>
    <property type="match status" value="5"/>
</dbReference>
<dbReference type="PROSITE" id="PS50011">
    <property type="entry name" value="PROTEIN_KINASE_DOM"/>
    <property type="match status" value="1"/>
</dbReference>
<keyword evidence="11" id="KW-0547">Nucleotide-binding</keyword>
<dbReference type="GeneTree" id="ENSGT00940000156145"/>
<dbReference type="InterPro" id="IPR000408">
    <property type="entry name" value="Reg_chr_condens"/>
</dbReference>
<evidence type="ECO:0000256" key="9">
    <source>
        <dbReference type="ARBA" id="ARBA00022723"/>
    </source>
</evidence>
<evidence type="ECO:0000256" key="3">
    <source>
        <dbReference type="ARBA" id="ARBA00010886"/>
    </source>
</evidence>
<evidence type="ECO:0000313" key="17">
    <source>
        <dbReference type="Ensembl" id="ENSPNAP00000072517.1"/>
    </source>
</evidence>
<keyword evidence="9" id="KW-0479">Metal-binding</keyword>
<comment type="cofactor">
    <cofactor evidence="1">
        <name>Mg(2+)</name>
        <dbReference type="ChEBI" id="CHEBI:18420"/>
    </cofactor>
</comment>
<dbReference type="InterPro" id="IPR042767">
    <property type="entry name" value="Nek9_STKc"/>
</dbReference>
<organism evidence="17 18">
    <name type="scientific">Pygocentrus nattereri</name>
    <name type="common">Red-bellied piranha</name>
    <dbReference type="NCBI Taxonomy" id="42514"/>
    <lineage>
        <taxon>Eukaryota</taxon>
        <taxon>Metazoa</taxon>
        <taxon>Chordata</taxon>
        <taxon>Craniata</taxon>
        <taxon>Vertebrata</taxon>
        <taxon>Euteleostomi</taxon>
        <taxon>Actinopterygii</taxon>
        <taxon>Neopterygii</taxon>
        <taxon>Teleostei</taxon>
        <taxon>Ostariophysi</taxon>
        <taxon>Characiformes</taxon>
        <taxon>Characoidei</taxon>
        <taxon>Pygocentrus</taxon>
    </lineage>
</organism>
<gene>
    <name evidence="17" type="primary">NEK9</name>
</gene>
<dbReference type="InterPro" id="IPR000719">
    <property type="entry name" value="Prot_kinase_dom"/>
</dbReference>
<dbReference type="AlphaFoldDB" id="A0AAR2LCY7"/>
<keyword evidence="18" id="KW-1185">Reference proteome</keyword>
<evidence type="ECO:0000256" key="14">
    <source>
        <dbReference type="ARBA" id="ARBA00022842"/>
    </source>
</evidence>
<dbReference type="FunFam" id="2.130.10.30:FF:000118">
    <property type="match status" value="1"/>
</dbReference>
<feature type="repeat" description="RCC1" evidence="15">
    <location>
        <begin position="588"/>
        <end position="644"/>
    </location>
</feature>
<dbReference type="SMART" id="SM00220">
    <property type="entry name" value="S_TKc"/>
    <property type="match status" value="1"/>
</dbReference>
<comment type="similarity">
    <text evidence="3">Belongs to the protein kinase superfamily. NEK Ser/Thr protein kinase family. NIMA subfamily.</text>
</comment>
<dbReference type="SUPFAM" id="SSF50985">
    <property type="entry name" value="RCC1/BLIP-II"/>
    <property type="match status" value="1"/>
</dbReference>
<evidence type="ECO:0000256" key="12">
    <source>
        <dbReference type="ARBA" id="ARBA00022777"/>
    </source>
</evidence>
<evidence type="ECO:0000256" key="5">
    <source>
        <dbReference type="ARBA" id="ARBA00022490"/>
    </source>
</evidence>
<keyword evidence="7" id="KW-0597">Phosphoprotein</keyword>
<evidence type="ECO:0000256" key="11">
    <source>
        <dbReference type="ARBA" id="ARBA00022741"/>
    </source>
</evidence>
<evidence type="ECO:0000256" key="4">
    <source>
        <dbReference type="ARBA" id="ARBA00012513"/>
    </source>
</evidence>
<reference evidence="17" key="2">
    <citation type="submission" date="2025-08" db="UniProtKB">
        <authorList>
            <consortium name="Ensembl"/>
        </authorList>
    </citation>
    <scope>IDENTIFICATION</scope>
</reference>
<evidence type="ECO:0000256" key="1">
    <source>
        <dbReference type="ARBA" id="ARBA00001946"/>
    </source>
</evidence>
<evidence type="ECO:0000256" key="6">
    <source>
        <dbReference type="ARBA" id="ARBA00022527"/>
    </source>
</evidence>
<reference evidence="17 18" key="1">
    <citation type="submission" date="2020-10" db="EMBL/GenBank/DDBJ databases">
        <title>Pygocentrus nattereri (red-bellied piranha) genome, fPygNat1, primary haplotype.</title>
        <authorList>
            <person name="Myers G."/>
            <person name="Meyer A."/>
            <person name="Karagic N."/>
            <person name="Pippel M."/>
            <person name="Winkler S."/>
            <person name="Tracey A."/>
            <person name="Wood J."/>
            <person name="Formenti G."/>
            <person name="Howe K."/>
            <person name="Fedrigo O."/>
            <person name="Jarvis E.D."/>
        </authorList>
    </citation>
    <scope>NUCLEOTIDE SEQUENCE [LARGE SCALE GENOMIC DNA]</scope>
</reference>
<keyword evidence="13" id="KW-0067">ATP-binding</keyword>
<dbReference type="PROSITE" id="PS00108">
    <property type="entry name" value="PROTEIN_KINASE_ST"/>
    <property type="match status" value="1"/>
</dbReference>
<proteinExistence type="inferred from homology"/>
<dbReference type="CDD" id="cd08221">
    <property type="entry name" value="STKc_Nek9"/>
    <property type="match status" value="1"/>
</dbReference>
<dbReference type="FunFam" id="1.10.510.10:FF:000602">
    <property type="entry name" value="serine/threonine-protein kinase Nek9"/>
    <property type="match status" value="1"/>
</dbReference>
<feature type="repeat" description="RCC1" evidence="15">
    <location>
        <begin position="476"/>
        <end position="534"/>
    </location>
</feature>
<feature type="repeat" description="RCC1" evidence="15">
    <location>
        <begin position="366"/>
        <end position="421"/>
    </location>
</feature>
<keyword evidence="6" id="KW-0723">Serine/threonine-protein kinase</keyword>
<keyword evidence="12" id="KW-0418">Kinase</keyword>
<dbReference type="Pfam" id="PF25390">
    <property type="entry name" value="WD40_RLD"/>
    <property type="match status" value="1"/>
</dbReference>
<evidence type="ECO:0000256" key="15">
    <source>
        <dbReference type="PROSITE-ProRule" id="PRU00235"/>
    </source>
</evidence>
<reference evidence="17" key="3">
    <citation type="submission" date="2025-09" db="UniProtKB">
        <authorList>
            <consortium name="Ensembl"/>
        </authorList>
    </citation>
    <scope>IDENTIFICATION</scope>
</reference>
<evidence type="ECO:0000256" key="13">
    <source>
        <dbReference type="ARBA" id="ARBA00022840"/>
    </source>
</evidence>
<dbReference type="Pfam" id="PF00069">
    <property type="entry name" value="Pkinase"/>
    <property type="match status" value="1"/>
</dbReference>
<dbReference type="Proteomes" id="UP001501920">
    <property type="component" value="Chromosome 10"/>
</dbReference>
<dbReference type="InterPro" id="IPR009091">
    <property type="entry name" value="RCC1/BLIP-II"/>
</dbReference>
<feature type="domain" description="Protein kinase" evidence="16">
    <location>
        <begin position="39"/>
        <end position="295"/>
    </location>
</feature>
<dbReference type="Gene3D" id="1.10.510.10">
    <property type="entry name" value="Transferase(Phosphotransferase) domain 1"/>
    <property type="match status" value="1"/>
</dbReference>
<keyword evidence="10" id="KW-0677">Repeat</keyword>
<dbReference type="Ensembl" id="ENSPNAT00000052715.1">
    <property type="protein sequence ID" value="ENSPNAP00000072517.1"/>
    <property type="gene ID" value="ENSPNAG00000009538.2"/>
</dbReference>
<dbReference type="GO" id="GO:0005524">
    <property type="term" value="F:ATP binding"/>
    <property type="evidence" value="ECO:0007669"/>
    <property type="project" value="UniProtKB-KW"/>
</dbReference>
<dbReference type="InterPro" id="IPR051997">
    <property type="entry name" value="STK_NEK"/>
</dbReference>
<dbReference type="SUPFAM" id="SSF56112">
    <property type="entry name" value="Protein kinase-like (PK-like)"/>
    <property type="match status" value="1"/>
</dbReference>
<dbReference type="GO" id="GO:0004674">
    <property type="term" value="F:protein serine/threonine kinase activity"/>
    <property type="evidence" value="ECO:0007669"/>
    <property type="project" value="UniProtKB-KW"/>
</dbReference>
<keyword evidence="8" id="KW-0808">Transferase</keyword>
<evidence type="ECO:0000256" key="7">
    <source>
        <dbReference type="ARBA" id="ARBA00022553"/>
    </source>
</evidence>
<dbReference type="GO" id="GO:0005737">
    <property type="term" value="C:cytoplasm"/>
    <property type="evidence" value="ECO:0007669"/>
    <property type="project" value="UniProtKB-SubCell"/>
</dbReference>
<protein>
    <recommendedName>
        <fullName evidence="4">non-specific serine/threonine protein kinase</fullName>
        <ecNumber evidence="4">2.7.11.1</ecNumber>
    </recommendedName>
</protein>
<dbReference type="GO" id="GO:0046872">
    <property type="term" value="F:metal ion binding"/>
    <property type="evidence" value="ECO:0007669"/>
    <property type="project" value="UniProtKB-KW"/>
</dbReference>
<dbReference type="InterPro" id="IPR008271">
    <property type="entry name" value="Ser/Thr_kinase_AS"/>
</dbReference>
<dbReference type="InterPro" id="IPR058923">
    <property type="entry name" value="RCC1-like_dom"/>
</dbReference>
<feature type="repeat" description="RCC1" evidence="15">
    <location>
        <begin position="422"/>
        <end position="475"/>
    </location>
</feature>
<evidence type="ECO:0000256" key="8">
    <source>
        <dbReference type="ARBA" id="ARBA00022679"/>
    </source>
</evidence>
<dbReference type="Gene3D" id="2.130.10.30">
    <property type="entry name" value="Regulator of chromosome condensation 1/beta-lactamase-inhibitor protein II"/>
    <property type="match status" value="2"/>
</dbReference>
<keyword evidence="14" id="KW-0460">Magnesium</keyword>
<dbReference type="PANTHER" id="PTHR44535">
    <property type="entry name" value="PROTEIN CBG16200"/>
    <property type="match status" value="1"/>
</dbReference>